<dbReference type="InterPro" id="IPR050312">
    <property type="entry name" value="IolE/XylAMocC-like"/>
</dbReference>
<dbReference type="Gene3D" id="3.20.20.150">
    <property type="entry name" value="Divalent-metal-dependent TIM barrel enzymes"/>
    <property type="match status" value="1"/>
</dbReference>
<dbReference type="HOGENOM" id="CLU_059523_0_1_11"/>
<dbReference type="InterPro" id="IPR013022">
    <property type="entry name" value="Xyl_isomerase-like_TIM-brl"/>
</dbReference>
<proteinExistence type="predicted"/>
<sequence>MVSIRVAAAPVSFGVFELTASGNGLPAADSVLDAVVQCGYQGIDLGPAGYLGDLDSLRRRLADRELALAGGWLEAHFADDVLLQRELETIRATLDLMAAAATNGAWRPKPTLAVTGDARRRSAIGQAAHRTDLALDEDGWRRLVKNLRVVVELCRERNLEPTFHHHLGTFIEAPEEIERLLEATDVGLCLDTGHLLLGGGDPVKAWHDWTDRINQIHVKDARLAVMRSVMTDGCDMTEAWRRGIFCRLGDGDVDLDAFIAAVSASDYSGWVVVEQDVIPDSSTPFEALVADQRRNREFLRARGW</sequence>
<gene>
    <name evidence="2" type="ordered locus">Acel_1816</name>
</gene>
<dbReference type="InterPro" id="IPR036237">
    <property type="entry name" value="Xyl_isomerase-like_sf"/>
</dbReference>
<dbReference type="EC" id="4.2.1.44" evidence="2"/>
<accession>A0LVX8</accession>
<dbReference type="PANTHER" id="PTHR12110:SF41">
    <property type="entry name" value="INOSOSE DEHYDRATASE"/>
    <property type="match status" value="1"/>
</dbReference>
<dbReference type="GO" id="GO:0050114">
    <property type="term" value="F:myo-inosose-2 dehydratase activity"/>
    <property type="evidence" value="ECO:0007669"/>
    <property type="project" value="UniProtKB-EC"/>
</dbReference>
<dbReference type="eggNOG" id="COG1082">
    <property type="taxonomic scope" value="Bacteria"/>
</dbReference>
<name>A0LVX8_ACIC1</name>
<protein>
    <submittedName>
        <fullName evidence="2">2-keto-myo-inositol dehydratase</fullName>
        <ecNumber evidence="2">4.2.1.44</ecNumber>
    </submittedName>
</protein>
<evidence type="ECO:0000259" key="1">
    <source>
        <dbReference type="Pfam" id="PF01261"/>
    </source>
</evidence>
<feature type="domain" description="Xylose isomerase-like TIM barrel" evidence="1">
    <location>
        <begin position="32"/>
        <end position="276"/>
    </location>
</feature>
<dbReference type="Pfam" id="PF01261">
    <property type="entry name" value="AP_endonuc_2"/>
    <property type="match status" value="1"/>
</dbReference>
<dbReference type="PANTHER" id="PTHR12110">
    <property type="entry name" value="HYDROXYPYRUVATE ISOMERASE"/>
    <property type="match status" value="1"/>
</dbReference>
<keyword evidence="2" id="KW-0456">Lyase</keyword>
<dbReference type="STRING" id="351607.Acel_1816"/>
<dbReference type="OrthoDB" id="104997at2"/>
<reference evidence="2 3" key="1">
    <citation type="journal article" date="2009" name="Genome Res.">
        <title>Complete genome of the cellulolytic thermophile Acidothermus cellulolyticus 11B provides insights into its ecophysiological and evolutionary adaptations.</title>
        <authorList>
            <person name="Barabote R.D."/>
            <person name="Xie G."/>
            <person name="Leu D.H."/>
            <person name="Normand P."/>
            <person name="Necsulea A."/>
            <person name="Daubin V."/>
            <person name="Medigue C."/>
            <person name="Adney W.S."/>
            <person name="Xu X.C."/>
            <person name="Lapidus A."/>
            <person name="Parales R.E."/>
            <person name="Detter C."/>
            <person name="Pujic P."/>
            <person name="Bruce D."/>
            <person name="Lavire C."/>
            <person name="Challacombe J.F."/>
            <person name="Brettin T.S."/>
            <person name="Berry A.M."/>
        </authorList>
    </citation>
    <scope>NUCLEOTIDE SEQUENCE [LARGE SCALE GENOMIC DNA]</scope>
    <source>
        <strain evidence="3">ATCC 43068 / DSM 8971 / 11B</strain>
    </source>
</reference>
<organism evidence="2 3">
    <name type="scientific">Acidothermus cellulolyticus (strain ATCC 43068 / DSM 8971 / 11B)</name>
    <dbReference type="NCBI Taxonomy" id="351607"/>
    <lineage>
        <taxon>Bacteria</taxon>
        <taxon>Bacillati</taxon>
        <taxon>Actinomycetota</taxon>
        <taxon>Actinomycetes</taxon>
        <taxon>Acidothermales</taxon>
        <taxon>Acidothermaceae</taxon>
        <taxon>Acidothermus</taxon>
    </lineage>
</organism>
<dbReference type="Proteomes" id="UP000008221">
    <property type="component" value="Chromosome"/>
</dbReference>
<dbReference type="EMBL" id="CP000481">
    <property type="protein sequence ID" value="ABK53588.1"/>
    <property type="molecule type" value="Genomic_DNA"/>
</dbReference>
<dbReference type="SUPFAM" id="SSF51658">
    <property type="entry name" value="Xylose isomerase-like"/>
    <property type="match status" value="1"/>
</dbReference>
<dbReference type="KEGG" id="ace:Acel_1816"/>
<keyword evidence="3" id="KW-1185">Reference proteome</keyword>
<evidence type="ECO:0000313" key="2">
    <source>
        <dbReference type="EMBL" id="ABK53588.1"/>
    </source>
</evidence>
<dbReference type="InParanoid" id="A0LVX8"/>
<dbReference type="AlphaFoldDB" id="A0LVX8"/>
<dbReference type="RefSeq" id="WP_011720651.1">
    <property type="nucleotide sequence ID" value="NC_008578.1"/>
</dbReference>
<evidence type="ECO:0000313" key="3">
    <source>
        <dbReference type="Proteomes" id="UP000008221"/>
    </source>
</evidence>